<evidence type="ECO:0000256" key="12">
    <source>
        <dbReference type="HAMAP-Rule" id="MF_01024"/>
    </source>
</evidence>
<evidence type="ECO:0000256" key="16">
    <source>
        <dbReference type="PIRSR" id="PIRSR000099-3"/>
    </source>
</evidence>
<dbReference type="InterPro" id="IPR001692">
    <property type="entry name" value="Histidinol_DH_CS"/>
</dbReference>
<dbReference type="GO" id="GO:0000105">
    <property type="term" value="P:L-histidine biosynthetic process"/>
    <property type="evidence" value="ECO:0007669"/>
    <property type="project" value="UniProtKB-UniRule"/>
</dbReference>
<proteinExistence type="inferred from homology"/>
<feature type="binding site" evidence="12 17">
    <location>
        <position position="253"/>
    </location>
    <ligand>
        <name>Zn(2+)</name>
        <dbReference type="ChEBI" id="CHEBI:29105"/>
    </ligand>
</feature>
<comment type="caution">
    <text evidence="19">The sequence shown here is derived from an EMBL/GenBank/DDBJ whole genome shotgun (WGS) entry which is preliminary data.</text>
</comment>
<evidence type="ECO:0000256" key="1">
    <source>
        <dbReference type="ARBA" id="ARBA00003850"/>
    </source>
</evidence>
<dbReference type="GO" id="GO:0051287">
    <property type="term" value="F:NAD binding"/>
    <property type="evidence" value="ECO:0007669"/>
    <property type="project" value="InterPro"/>
</dbReference>
<feature type="binding site" evidence="12 15">
    <location>
        <position position="185"/>
    </location>
    <ligand>
        <name>NAD(+)</name>
        <dbReference type="ChEBI" id="CHEBI:57540"/>
    </ligand>
</feature>
<feature type="binding site" evidence="12 16">
    <location>
        <position position="231"/>
    </location>
    <ligand>
        <name>substrate</name>
    </ligand>
</feature>
<feature type="binding site" evidence="12 16">
    <location>
        <position position="321"/>
    </location>
    <ligand>
        <name>substrate</name>
    </ligand>
</feature>
<dbReference type="GO" id="GO:0004399">
    <property type="term" value="F:histidinol dehydrogenase activity"/>
    <property type="evidence" value="ECO:0007669"/>
    <property type="project" value="UniProtKB-UniRule"/>
</dbReference>
<keyword evidence="10 12" id="KW-0368">Histidine biosynthesis</keyword>
<dbReference type="InterPro" id="IPR022695">
    <property type="entry name" value="Histidinol_DH_monofunct"/>
</dbReference>
<dbReference type="InterPro" id="IPR016161">
    <property type="entry name" value="Ald_DH/histidinol_DH"/>
</dbReference>
<feature type="binding site" evidence="12 16">
    <location>
        <position position="256"/>
    </location>
    <ligand>
        <name>substrate</name>
    </ligand>
</feature>
<feature type="active site" description="Proton acceptor" evidence="12 14">
    <location>
        <position position="320"/>
    </location>
</feature>
<keyword evidence="6 12" id="KW-0479">Metal-binding</keyword>
<comment type="pathway">
    <text evidence="2 12">Amino-acid biosynthesis; L-histidine biosynthesis; L-histidine from 5-phospho-alpha-D-ribose 1-diphosphate: step 9/9.</text>
</comment>
<dbReference type="HAMAP" id="MF_01024">
    <property type="entry name" value="HisD"/>
    <property type="match status" value="1"/>
</dbReference>
<comment type="catalytic activity">
    <reaction evidence="11 12">
        <text>L-histidinol + 2 NAD(+) + H2O = L-histidine + 2 NADH + 3 H(+)</text>
        <dbReference type="Rhea" id="RHEA:20641"/>
        <dbReference type="ChEBI" id="CHEBI:15377"/>
        <dbReference type="ChEBI" id="CHEBI:15378"/>
        <dbReference type="ChEBI" id="CHEBI:57540"/>
        <dbReference type="ChEBI" id="CHEBI:57595"/>
        <dbReference type="ChEBI" id="CHEBI:57699"/>
        <dbReference type="ChEBI" id="CHEBI:57945"/>
        <dbReference type="EC" id="1.1.1.23"/>
    </reaction>
</comment>
<dbReference type="PRINTS" id="PR00083">
    <property type="entry name" value="HOLDHDRGNASE"/>
</dbReference>
<sequence>MKRLTGNVATITRELREREWEQDFSDISRTVLDIIADVRKNGDAALVRLTKAFDGVDLTAFKVSDAEIDAAYKSVPSELISALETARKNIYDYHEKQKRSGFLDSEKEGVIRGMRVTPLESVGIYVPGGTASYPSSVLMNAIPAKVAGVQKVVMVTPPDAHLNPAILAAAKMAGVDEVFTIGGAQAIAALAYGTETIPSVSKIVGPGNIYVATAKREVFGQVGIDMLAGPSEILILADELANPAYLAADLLSQAEHDERARITLVTTSKSLIDATERALAEQISTLERKAICEVALQNGHFILAESVSDMFQITNEIAPEHLEIQMDNPLLYLPQIKNAGSIFLGKFSSEPLGDYIAGPNHVIPTAGTAKFSSPLGVDDFTKRSSFILYSKEALQNEATDVITLAHSEGLTAHARAIQIRLEEE</sequence>
<evidence type="ECO:0000256" key="3">
    <source>
        <dbReference type="ARBA" id="ARBA00010178"/>
    </source>
</evidence>
<evidence type="ECO:0000256" key="18">
    <source>
        <dbReference type="RuleBase" id="RU004175"/>
    </source>
</evidence>
<keyword evidence="5 12" id="KW-0028">Amino-acid biosynthesis</keyword>
<dbReference type="PANTHER" id="PTHR21256">
    <property type="entry name" value="HISTIDINOL DEHYDROGENASE HDH"/>
    <property type="match status" value="1"/>
</dbReference>
<feature type="binding site" evidence="12 15">
    <location>
        <position position="125"/>
    </location>
    <ligand>
        <name>NAD(+)</name>
        <dbReference type="ChEBI" id="CHEBI:57540"/>
    </ligand>
</feature>
<dbReference type="PROSITE" id="PS00611">
    <property type="entry name" value="HISOL_DEHYDROGENASE"/>
    <property type="match status" value="1"/>
</dbReference>
<feature type="binding site" evidence="12 17">
    <location>
        <position position="256"/>
    </location>
    <ligand>
        <name>Zn(2+)</name>
        <dbReference type="ChEBI" id="CHEBI:29105"/>
    </ligand>
</feature>
<dbReference type="FunFam" id="3.40.50.1980:FF:000026">
    <property type="entry name" value="Histidinol dehydrogenase"/>
    <property type="match status" value="1"/>
</dbReference>
<evidence type="ECO:0000256" key="13">
    <source>
        <dbReference type="PIRNR" id="PIRNR000099"/>
    </source>
</evidence>
<evidence type="ECO:0000256" key="9">
    <source>
        <dbReference type="ARBA" id="ARBA00023027"/>
    </source>
</evidence>
<feature type="binding site" evidence="12 16">
    <location>
        <position position="413"/>
    </location>
    <ligand>
        <name>substrate</name>
    </ligand>
</feature>
<evidence type="ECO:0000256" key="17">
    <source>
        <dbReference type="PIRSR" id="PIRSR000099-4"/>
    </source>
</evidence>
<dbReference type="Pfam" id="PF00815">
    <property type="entry name" value="Histidinol_dh"/>
    <property type="match status" value="1"/>
</dbReference>
<evidence type="ECO:0000256" key="2">
    <source>
        <dbReference type="ARBA" id="ARBA00004940"/>
    </source>
</evidence>
<keyword evidence="8 12" id="KW-0560">Oxidoreductase</keyword>
<dbReference type="Gene3D" id="3.40.50.1980">
    <property type="entry name" value="Nitrogenase molybdenum iron protein domain"/>
    <property type="match status" value="2"/>
</dbReference>
<comment type="cofactor">
    <cofactor evidence="12 17">
        <name>Zn(2+)</name>
        <dbReference type="ChEBI" id="CHEBI:29105"/>
    </cofactor>
    <text evidence="12 17">Binds 1 zinc ion per subunit.</text>
</comment>
<dbReference type="FunFam" id="1.20.5.1300:FF:000002">
    <property type="entry name" value="Histidinol dehydrogenase, chloroplastic"/>
    <property type="match status" value="1"/>
</dbReference>
<dbReference type="AlphaFoldDB" id="A0A0J8G958"/>
<keyword evidence="7 12" id="KW-0862">Zinc</keyword>
<reference evidence="19 20" key="1">
    <citation type="journal article" date="2015" name="Genome Biol. Evol.">
        <title>Comparative Genomics of Listeria Sensu Lato: Genus-Wide Differences in Evolutionary Dynamics and the Progressive Gain of Complex, Potentially Pathogenicity-Related Traits through Lateral Gene Transfer.</title>
        <authorList>
            <person name="Chiara M."/>
            <person name="Caruso M."/>
            <person name="D'Erchia A.M."/>
            <person name="Manzari C."/>
            <person name="Fraccalvieri R."/>
            <person name="Goffredo E."/>
            <person name="Latorre L."/>
            <person name="Miccolupo A."/>
            <person name="Padalino I."/>
            <person name="Santagada G."/>
            <person name="Chiocco D."/>
            <person name="Pesole G."/>
            <person name="Horner D.S."/>
            <person name="Parisi A."/>
        </authorList>
    </citation>
    <scope>NUCLEOTIDE SEQUENCE [LARGE SCALE GENOMIC DNA]</scope>
    <source>
        <strain evidence="19 20">1991</strain>
    </source>
</reference>
<dbReference type="EC" id="1.1.1.23" evidence="4 12"/>
<evidence type="ECO:0000313" key="19">
    <source>
        <dbReference type="EMBL" id="KMT59252.1"/>
    </source>
</evidence>
<evidence type="ECO:0000256" key="7">
    <source>
        <dbReference type="ARBA" id="ARBA00022833"/>
    </source>
</evidence>
<dbReference type="FunFam" id="3.40.50.1980:FF:000001">
    <property type="entry name" value="Histidinol dehydrogenase"/>
    <property type="match status" value="1"/>
</dbReference>
<evidence type="ECO:0000256" key="15">
    <source>
        <dbReference type="PIRSR" id="PIRSR000099-2"/>
    </source>
</evidence>
<evidence type="ECO:0000256" key="6">
    <source>
        <dbReference type="ARBA" id="ARBA00022723"/>
    </source>
</evidence>
<evidence type="ECO:0000256" key="5">
    <source>
        <dbReference type="ARBA" id="ARBA00022605"/>
    </source>
</evidence>
<gene>
    <name evidence="12" type="primary">hisD</name>
    <name evidence="19" type="ORF">X560_1793</name>
</gene>
<keyword evidence="20" id="KW-1185">Reference proteome</keyword>
<dbReference type="GO" id="GO:0008270">
    <property type="term" value="F:zinc ion binding"/>
    <property type="evidence" value="ECO:0007669"/>
    <property type="project" value="UniProtKB-UniRule"/>
</dbReference>
<evidence type="ECO:0000256" key="4">
    <source>
        <dbReference type="ARBA" id="ARBA00012965"/>
    </source>
</evidence>
<dbReference type="UniPathway" id="UPA00031">
    <property type="reaction ID" value="UER00014"/>
</dbReference>
<accession>A0A0J8G958</accession>
<dbReference type="Proteomes" id="UP000052258">
    <property type="component" value="Unassembled WGS sequence"/>
</dbReference>
<protein>
    <recommendedName>
        <fullName evidence="4 12">Histidinol dehydrogenase</fullName>
        <shortName evidence="12">HDH</shortName>
        <ecNumber evidence="4 12">1.1.1.23</ecNumber>
    </recommendedName>
</protein>
<dbReference type="EMBL" id="AZHO01000021">
    <property type="protein sequence ID" value="KMT59252.1"/>
    <property type="molecule type" value="Genomic_DNA"/>
</dbReference>
<feature type="binding site" evidence="12 16">
    <location>
        <position position="354"/>
    </location>
    <ligand>
        <name>substrate</name>
    </ligand>
</feature>
<dbReference type="NCBIfam" id="TIGR00069">
    <property type="entry name" value="hisD"/>
    <property type="match status" value="1"/>
</dbReference>
<dbReference type="RefSeq" id="WP_007473559.1">
    <property type="nucleotide sequence ID" value="NZ_KQ130616.1"/>
</dbReference>
<dbReference type="OrthoDB" id="9805269at2"/>
<dbReference type="PANTHER" id="PTHR21256:SF2">
    <property type="entry name" value="HISTIDINE BIOSYNTHESIS TRIFUNCTIONAL PROTEIN"/>
    <property type="match status" value="1"/>
</dbReference>
<dbReference type="GO" id="GO:0005829">
    <property type="term" value="C:cytosol"/>
    <property type="evidence" value="ECO:0007669"/>
    <property type="project" value="TreeGrafter"/>
</dbReference>
<evidence type="ECO:0000256" key="14">
    <source>
        <dbReference type="PIRSR" id="PIRSR000099-1"/>
    </source>
</evidence>
<feature type="binding site" evidence="12 17">
    <location>
        <position position="354"/>
    </location>
    <ligand>
        <name>Zn(2+)</name>
        <dbReference type="ChEBI" id="CHEBI:29105"/>
    </ligand>
</feature>
<dbReference type="PIRSF" id="PIRSF000099">
    <property type="entry name" value="Histidinol_dh"/>
    <property type="match status" value="1"/>
</dbReference>
<evidence type="ECO:0000256" key="10">
    <source>
        <dbReference type="ARBA" id="ARBA00023102"/>
    </source>
</evidence>
<feature type="active site" description="Proton acceptor" evidence="12 14">
    <location>
        <position position="321"/>
    </location>
</feature>
<dbReference type="CDD" id="cd06572">
    <property type="entry name" value="Histidinol_dh"/>
    <property type="match status" value="1"/>
</dbReference>
<evidence type="ECO:0000256" key="8">
    <source>
        <dbReference type="ARBA" id="ARBA00023002"/>
    </source>
</evidence>
<feature type="binding site" evidence="12 16">
    <location>
        <position position="408"/>
    </location>
    <ligand>
        <name>substrate</name>
    </ligand>
</feature>
<comment type="function">
    <text evidence="1 12">Catalyzes the sequential NAD-dependent oxidations of L-histidinol to L-histidinaldehyde and then to L-histidine.</text>
</comment>
<dbReference type="SUPFAM" id="SSF53720">
    <property type="entry name" value="ALDH-like"/>
    <property type="match status" value="1"/>
</dbReference>
<name>A0A0J8G958_9LIST</name>
<evidence type="ECO:0000313" key="20">
    <source>
        <dbReference type="Proteomes" id="UP000052258"/>
    </source>
</evidence>
<feature type="binding site" evidence="12 15">
    <location>
        <position position="208"/>
    </location>
    <ligand>
        <name>NAD(+)</name>
        <dbReference type="ChEBI" id="CHEBI:57540"/>
    </ligand>
</feature>
<dbReference type="PATRIC" id="fig|1430899.3.peg.1830"/>
<evidence type="ECO:0000256" key="11">
    <source>
        <dbReference type="ARBA" id="ARBA00049489"/>
    </source>
</evidence>
<dbReference type="InterPro" id="IPR012131">
    <property type="entry name" value="Hstdl_DH"/>
</dbReference>
<keyword evidence="9 12" id="KW-0520">NAD</keyword>
<organism evidence="19 20">
    <name type="scientific">Listeria fleischmannii 1991</name>
    <dbReference type="NCBI Taxonomy" id="1430899"/>
    <lineage>
        <taxon>Bacteria</taxon>
        <taxon>Bacillati</taxon>
        <taxon>Bacillota</taxon>
        <taxon>Bacilli</taxon>
        <taxon>Bacillales</taxon>
        <taxon>Listeriaceae</taxon>
        <taxon>Listeria</taxon>
    </lineage>
</organism>
<dbReference type="Gene3D" id="1.20.5.1300">
    <property type="match status" value="1"/>
</dbReference>
<feature type="binding site" evidence="12 17">
    <location>
        <position position="413"/>
    </location>
    <ligand>
        <name>Zn(2+)</name>
        <dbReference type="ChEBI" id="CHEBI:29105"/>
    </ligand>
</feature>
<feature type="binding site" evidence="12 16">
    <location>
        <position position="253"/>
    </location>
    <ligand>
        <name>substrate</name>
    </ligand>
</feature>
<comment type="similarity">
    <text evidence="3 12 13 18">Belongs to the histidinol dehydrogenase family.</text>
</comment>